<evidence type="ECO:0000313" key="7">
    <source>
        <dbReference type="EMBL" id="NGN67278.1"/>
    </source>
</evidence>
<evidence type="ECO:0008006" key="9">
    <source>
        <dbReference type="Google" id="ProtNLM"/>
    </source>
</evidence>
<keyword evidence="8" id="KW-1185">Reference proteome</keyword>
<dbReference type="InterPro" id="IPR000791">
    <property type="entry name" value="Gpr1/Fun34/SatP-like"/>
</dbReference>
<reference evidence="7 8" key="1">
    <citation type="submission" date="2020-02" db="EMBL/GenBank/DDBJ databases">
        <title>Whole-genome analyses of novel actinobacteria.</title>
        <authorList>
            <person name="Sahin N."/>
        </authorList>
    </citation>
    <scope>NUCLEOTIDE SEQUENCE [LARGE SCALE GENOMIC DNA]</scope>
    <source>
        <strain evidence="7 8">A7024</strain>
    </source>
</reference>
<dbReference type="InterPro" id="IPR051633">
    <property type="entry name" value="AceTr"/>
</dbReference>
<protein>
    <recommendedName>
        <fullName evidence="9">GPR1/FUN34/yaaH family protein</fullName>
    </recommendedName>
</protein>
<evidence type="ECO:0000256" key="6">
    <source>
        <dbReference type="SAM" id="Phobius"/>
    </source>
</evidence>
<keyword evidence="5 6" id="KW-0472">Membrane</keyword>
<feature type="transmembrane region" description="Helical" evidence="6">
    <location>
        <begin position="149"/>
        <end position="170"/>
    </location>
</feature>
<dbReference type="PANTHER" id="PTHR31123:SF1">
    <property type="entry name" value="ACCUMULATION OF DYADS PROTEIN 2-RELATED"/>
    <property type="match status" value="1"/>
</dbReference>
<dbReference type="GO" id="GO:0005886">
    <property type="term" value="C:plasma membrane"/>
    <property type="evidence" value="ECO:0007669"/>
    <property type="project" value="TreeGrafter"/>
</dbReference>
<dbReference type="AlphaFoldDB" id="A0A6G4U7B5"/>
<evidence type="ECO:0000313" key="8">
    <source>
        <dbReference type="Proteomes" id="UP000481583"/>
    </source>
</evidence>
<keyword evidence="4 6" id="KW-1133">Transmembrane helix</keyword>
<comment type="similarity">
    <text evidence="2">Belongs to the acetate uptake transporter (AceTr) (TC 2.A.96) family.</text>
</comment>
<dbReference type="Proteomes" id="UP000481583">
    <property type="component" value="Unassembled WGS sequence"/>
</dbReference>
<feature type="transmembrane region" description="Helical" evidence="6">
    <location>
        <begin position="92"/>
        <end position="112"/>
    </location>
</feature>
<evidence type="ECO:0000256" key="5">
    <source>
        <dbReference type="ARBA" id="ARBA00023136"/>
    </source>
</evidence>
<dbReference type="NCBIfam" id="NF038013">
    <property type="entry name" value="AceTr_1"/>
    <property type="match status" value="1"/>
</dbReference>
<dbReference type="GO" id="GO:0015123">
    <property type="term" value="F:acetate transmembrane transporter activity"/>
    <property type="evidence" value="ECO:0007669"/>
    <property type="project" value="TreeGrafter"/>
</dbReference>
<sequence>MDKDVSAGSTTSSLGYLLLGLTLLSFGLVHTDVISGTGAADLTDLALYVGGVALFVTGLLELRSGATFTGTAFAALGAFWFTWASASGAELSANAAGLFLLMWAVLALSLAFASTSAGRLTEVVYGLLFVSLLLMALGSFADASDLTKIGGWAAAVSGAASWYAATAALAHWPTSLTRRAADREVTVPG</sequence>
<proteinExistence type="inferred from homology"/>
<evidence type="ECO:0000256" key="1">
    <source>
        <dbReference type="ARBA" id="ARBA00004141"/>
    </source>
</evidence>
<feature type="transmembrane region" description="Helical" evidence="6">
    <location>
        <begin position="42"/>
        <end position="60"/>
    </location>
</feature>
<keyword evidence="3 6" id="KW-0812">Transmembrane</keyword>
<dbReference type="PANTHER" id="PTHR31123">
    <property type="entry name" value="ACCUMULATION OF DYADS PROTEIN 2-RELATED"/>
    <property type="match status" value="1"/>
</dbReference>
<accession>A0A6G4U7B5</accession>
<dbReference type="EMBL" id="JAAKZV010000133">
    <property type="protein sequence ID" value="NGN67278.1"/>
    <property type="molecule type" value="Genomic_DNA"/>
</dbReference>
<feature type="transmembrane region" description="Helical" evidence="6">
    <location>
        <begin position="67"/>
        <end position="86"/>
    </location>
</feature>
<comment type="caution">
    <text evidence="7">The sequence shown here is derived from an EMBL/GenBank/DDBJ whole genome shotgun (WGS) entry which is preliminary data.</text>
</comment>
<name>A0A6G4U7B5_9ACTN</name>
<evidence type="ECO:0000256" key="3">
    <source>
        <dbReference type="ARBA" id="ARBA00022692"/>
    </source>
</evidence>
<gene>
    <name evidence="7" type="ORF">G5C51_25650</name>
</gene>
<organism evidence="7 8">
    <name type="scientific">Streptomyces coryli</name>
    <dbReference type="NCBI Taxonomy" id="1128680"/>
    <lineage>
        <taxon>Bacteria</taxon>
        <taxon>Bacillati</taxon>
        <taxon>Actinomycetota</taxon>
        <taxon>Actinomycetes</taxon>
        <taxon>Kitasatosporales</taxon>
        <taxon>Streptomycetaceae</taxon>
        <taxon>Streptomyces</taxon>
    </lineage>
</organism>
<evidence type="ECO:0000256" key="2">
    <source>
        <dbReference type="ARBA" id="ARBA00005587"/>
    </source>
</evidence>
<feature type="transmembrane region" description="Helical" evidence="6">
    <location>
        <begin position="12"/>
        <end position="30"/>
    </location>
</feature>
<comment type="subcellular location">
    <subcellularLocation>
        <location evidence="1">Membrane</location>
        <topology evidence="1">Multi-pass membrane protein</topology>
    </subcellularLocation>
</comment>
<dbReference type="RefSeq" id="WP_165240575.1">
    <property type="nucleotide sequence ID" value="NZ_JAAKZV010000133.1"/>
</dbReference>
<feature type="transmembrane region" description="Helical" evidence="6">
    <location>
        <begin position="124"/>
        <end position="143"/>
    </location>
</feature>
<evidence type="ECO:0000256" key="4">
    <source>
        <dbReference type="ARBA" id="ARBA00022989"/>
    </source>
</evidence>
<dbReference type="Pfam" id="PF01184">
    <property type="entry name" value="Gpr1_Fun34_YaaH"/>
    <property type="match status" value="1"/>
</dbReference>